<dbReference type="InterPro" id="IPR047768">
    <property type="entry name" value="Tn5p-like"/>
</dbReference>
<dbReference type="Gene3D" id="3.90.350.10">
    <property type="entry name" value="Transposase Inhibitor Protein From Tn5, Chain A, domain 1"/>
    <property type="match status" value="1"/>
</dbReference>
<dbReference type="EMBL" id="AE005674">
    <property type="protein sequence ID" value="AAN45159.1"/>
    <property type="molecule type" value="Genomic_DNA"/>
</dbReference>
<dbReference type="SUPFAM" id="SSF53098">
    <property type="entry name" value="Ribonuclease H-like"/>
    <property type="match status" value="1"/>
</dbReference>
<sequence>MPCFTAMRAEIAQMSGSAFAVTHHAFSSGAGRTSDGNGSHASTLKSPSYTKSVSWQHYPWSETKAAYRCFSNDKVSANKIMTPHKENITERAQQFKRVLVLQDTTELNYSGQKEKQGVGPKKHKDERNLFLHPQLVISESGVCLGVYDDYQWFRDELKTSKNTRQEICNDLLHKKHVSEKETWRWVEGYNKATELARQCPDTHVLSISDREGDFYDLFERAAQTPGIKADWLVRMKFNNRATLNINGKRDHRLLHERIMEITPQQLVEFTIPDGRGQQARTLPDMLSSDAGPLSYPLIYSSKVMIISLFDSTVMPDKYRHNGK</sequence>
<dbReference type="InterPro" id="IPR012337">
    <property type="entry name" value="RNaseH-like_sf"/>
</dbReference>
<dbReference type="PATRIC" id="fig|198214.7.peg.4382"/>
<dbReference type="HOGENOM" id="CLU_045115_0_0_6"/>
<dbReference type="RefSeq" id="NP_709452.1">
    <property type="nucleotide sequence ID" value="NC_004337.2"/>
</dbReference>
<dbReference type="PaxDb" id="198214-SF3713"/>
<dbReference type="PANTHER" id="PTHR37319:SF1">
    <property type="entry name" value="TRANSPOSASE TN5 DIMERISATION DOMAIN-CONTAINING PROTEIN"/>
    <property type="match status" value="1"/>
</dbReference>
<accession>A0A0H2V3A7</accession>
<dbReference type="AlphaFoldDB" id="A0A0H2V3A7"/>
<dbReference type="GeneID" id="1026152"/>
<evidence type="ECO:0000313" key="2">
    <source>
        <dbReference type="Proteomes" id="UP000001006"/>
    </source>
</evidence>
<gene>
    <name evidence="1" type="primary">shiE</name>
    <name evidence="1" type="ordered locus">SF3713</name>
</gene>
<proteinExistence type="predicted"/>
<keyword evidence="2" id="KW-1185">Reference proteome</keyword>
<reference evidence="1 2" key="1">
    <citation type="journal article" date="2002" name="Nucleic Acids Res.">
        <title>Genome sequence of Shigella flexneri 2a: insights into pathogenicity through comparison with genomes of Escherichia coli K12 and O157.</title>
        <authorList>
            <person name="Jin Q."/>
            <person name="Yuan Z."/>
            <person name="Xu J."/>
            <person name="Wang Y."/>
            <person name="Shen Y."/>
            <person name="Lu W."/>
            <person name="Wang J."/>
            <person name="Liu H."/>
            <person name="Yang J."/>
            <person name="Yang F."/>
            <person name="Zhang X."/>
            <person name="Zhang J."/>
            <person name="Yang G."/>
            <person name="Wu H."/>
            <person name="Qu D."/>
            <person name="Dong J."/>
            <person name="Sun L."/>
            <person name="Xue Y."/>
            <person name="Zhao A."/>
            <person name="Gao Y."/>
            <person name="Zhu J."/>
            <person name="Kan B."/>
            <person name="Ding K."/>
            <person name="Chen S."/>
            <person name="Cheng H."/>
            <person name="Yao Z."/>
            <person name="He B."/>
            <person name="Chen R."/>
            <person name="Ma D."/>
            <person name="Qiang B."/>
            <person name="Wen Y."/>
            <person name="Hou Y."/>
            <person name="Yu J."/>
        </authorList>
    </citation>
    <scope>NUCLEOTIDE SEQUENCE [LARGE SCALE GENOMIC DNA]</scope>
    <source>
        <strain evidence="2">301 / Serotype 2a</strain>
    </source>
</reference>
<name>A0A0H2V3A7_SHIFL</name>
<organism evidence="1 2">
    <name type="scientific">Shigella flexneri</name>
    <dbReference type="NCBI Taxonomy" id="623"/>
    <lineage>
        <taxon>Bacteria</taxon>
        <taxon>Pseudomonadati</taxon>
        <taxon>Pseudomonadota</taxon>
        <taxon>Gammaproteobacteria</taxon>
        <taxon>Enterobacterales</taxon>
        <taxon>Enterobacteriaceae</taxon>
        <taxon>Shigella</taxon>
    </lineage>
</organism>
<dbReference type="KEGG" id="sfl:SF3713"/>
<evidence type="ECO:0008006" key="3">
    <source>
        <dbReference type="Google" id="ProtNLM"/>
    </source>
</evidence>
<evidence type="ECO:0000313" key="1">
    <source>
        <dbReference type="EMBL" id="AAN45159.1"/>
    </source>
</evidence>
<dbReference type="Proteomes" id="UP000001006">
    <property type="component" value="Chromosome"/>
</dbReference>
<dbReference type="PANTHER" id="PTHR37319">
    <property type="entry name" value="TRANSPOSASE"/>
    <property type="match status" value="1"/>
</dbReference>
<protein>
    <recommendedName>
        <fullName evidence="3">ShiE</fullName>
    </recommendedName>
</protein>